<feature type="signal peptide" evidence="1">
    <location>
        <begin position="1"/>
        <end position="40"/>
    </location>
</feature>
<feature type="chain" id="PRO_5046646974" description="Kazal-like domain-containing protein" evidence="1">
    <location>
        <begin position="41"/>
        <end position="102"/>
    </location>
</feature>
<dbReference type="InterPro" id="IPR036058">
    <property type="entry name" value="Kazal_dom_sf"/>
</dbReference>
<keyword evidence="4" id="KW-1185">Reference proteome</keyword>
<reference evidence="3" key="2">
    <citation type="submission" date="2025-05" db="UniProtKB">
        <authorList>
            <consortium name="EnsemblMetazoa"/>
        </authorList>
    </citation>
    <scope>IDENTIFICATION</scope>
    <source>
        <strain evidence="3">Foshan</strain>
    </source>
</reference>
<name>A0ABM1ZY78_AEDAL</name>
<dbReference type="Gene3D" id="3.30.60.30">
    <property type="match status" value="1"/>
</dbReference>
<proteinExistence type="predicted"/>
<dbReference type="Pfam" id="PF07648">
    <property type="entry name" value="Kazal_2"/>
    <property type="match status" value="1"/>
</dbReference>
<dbReference type="PROSITE" id="PS51465">
    <property type="entry name" value="KAZAL_2"/>
    <property type="match status" value="1"/>
</dbReference>
<keyword evidence="1" id="KW-0732">Signal</keyword>
<dbReference type="SUPFAM" id="SSF100895">
    <property type="entry name" value="Kazal-type serine protease inhibitors"/>
    <property type="match status" value="1"/>
</dbReference>
<dbReference type="InterPro" id="IPR002350">
    <property type="entry name" value="Kazal_dom"/>
</dbReference>
<evidence type="ECO:0000259" key="2">
    <source>
        <dbReference type="PROSITE" id="PS51465"/>
    </source>
</evidence>
<evidence type="ECO:0000313" key="3">
    <source>
        <dbReference type="EnsemblMetazoa" id="AALFPA23_022736.P33747"/>
    </source>
</evidence>
<evidence type="ECO:0000313" key="4">
    <source>
        <dbReference type="Proteomes" id="UP000069940"/>
    </source>
</evidence>
<reference evidence="4" key="1">
    <citation type="journal article" date="2015" name="Proc. Natl. Acad. Sci. U.S.A.">
        <title>Genome sequence of the Asian Tiger mosquito, Aedes albopictus, reveals insights into its biology, genetics, and evolution.</title>
        <authorList>
            <person name="Chen X.G."/>
            <person name="Jiang X."/>
            <person name="Gu J."/>
            <person name="Xu M."/>
            <person name="Wu Y."/>
            <person name="Deng Y."/>
            <person name="Zhang C."/>
            <person name="Bonizzoni M."/>
            <person name="Dermauw W."/>
            <person name="Vontas J."/>
            <person name="Armbruster P."/>
            <person name="Huang X."/>
            <person name="Yang Y."/>
            <person name="Zhang H."/>
            <person name="He W."/>
            <person name="Peng H."/>
            <person name="Liu Y."/>
            <person name="Wu K."/>
            <person name="Chen J."/>
            <person name="Lirakis M."/>
            <person name="Topalis P."/>
            <person name="Van Leeuwen T."/>
            <person name="Hall A.B."/>
            <person name="Jiang X."/>
            <person name="Thorpe C."/>
            <person name="Mueller R.L."/>
            <person name="Sun C."/>
            <person name="Waterhouse R.M."/>
            <person name="Yan G."/>
            <person name="Tu Z.J."/>
            <person name="Fang X."/>
            <person name="James A.A."/>
        </authorList>
    </citation>
    <scope>NUCLEOTIDE SEQUENCE [LARGE SCALE GENOMIC DNA]</scope>
    <source>
        <strain evidence="4">Foshan</strain>
    </source>
</reference>
<sequence length="102" mass="11396">MCLEFEPFSTFQKSAEMNSYSVFLLLVITLAAVTLQLSSAEGNCPMPCPHIMDPVCSTDGAQIRRFSNRCLMQAYNECESENGKTYQEVDAAHCGDDDDNWI</sequence>
<organism evidence="3 4">
    <name type="scientific">Aedes albopictus</name>
    <name type="common">Asian tiger mosquito</name>
    <name type="synonym">Stegomyia albopicta</name>
    <dbReference type="NCBI Taxonomy" id="7160"/>
    <lineage>
        <taxon>Eukaryota</taxon>
        <taxon>Metazoa</taxon>
        <taxon>Ecdysozoa</taxon>
        <taxon>Arthropoda</taxon>
        <taxon>Hexapoda</taxon>
        <taxon>Insecta</taxon>
        <taxon>Pterygota</taxon>
        <taxon>Neoptera</taxon>
        <taxon>Endopterygota</taxon>
        <taxon>Diptera</taxon>
        <taxon>Nematocera</taxon>
        <taxon>Culicoidea</taxon>
        <taxon>Culicidae</taxon>
        <taxon>Culicinae</taxon>
        <taxon>Aedini</taxon>
        <taxon>Aedes</taxon>
        <taxon>Stegomyia</taxon>
    </lineage>
</organism>
<dbReference type="GeneID" id="134291362"/>
<feature type="domain" description="Kazal-like" evidence="2">
    <location>
        <begin position="38"/>
        <end position="96"/>
    </location>
</feature>
<dbReference type="Proteomes" id="UP000069940">
    <property type="component" value="Unassembled WGS sequence"/>
</dbReference>
<accession>A0ABM1ZY78</accession>
<dbReference type="RefSeq" id="XP_062714994.1">
    <property type="nucleotide sequence ID" value="XM_062859010.1"/>
</dbReference>
<evidence type="ECO:0000256" key="1">
    <source>
        <dbReference type="SAM" id="SignalP"/>
    </source>
</evidence>
<dbReference type="EnsemblMetazoa" id="AALFPA23_022736.R33747">
    <property type="protein sequence ID" value="AALFPA23_022736.P33747"/>
    <property type="gene ID" value="AALFPA23_022736"/>
</dbReference>
<protein>
    <recommendedName>
        <fullName evidence="2">Kazal-like domain-containing protein</fullName>
    </recommendedName>
</protein>